<comment type="caution">
    <text evidence="2">The sequence shown here is derived from an EMBL/GenBank/DDBJ whole genome shotgun (WGS) entry which is preliminary data.</text>
</comment>
<evidence type="ECO:0000313" key="3">
    <source>
        <dbReference type="Proteomes" id="UP001156102"/>
    </source>
</evidence>
<feature type="transmembrane region" description="Helical" evidence="1">
    <location>
        <begin position="137"/>
        <end position="158"/>
    </location>
</feature>
<feature type="transmembrane region" description="Helical" evidence="1">
    <location>
        <begin position="72"/>
        <end position="91"/>
    </location>
</feature>
<name>A0AA41X7M9_9BACI</name>
<dbReference type="EMBL" id="JANCLT010000002">
    <property type="protein sequence ID" value="MCP8967815.1"/>
    <property type="molecule type" value="Genomic_DNA"/>
</dbReference>
<feature type="transmembrane region" description="Helical" evidence="1">
    <location>
        <begin position="112"/>
        <end position="131"/>
    </location>
</feature>
<dbReference type="Proteomes" id="UP001156102">
    <property type="component" value="Unassembled WGS sequence"/>
</dbReference>
<feature type="transmembrane region" description="Helical" evidence="1">
    <location>
        <begin position="33"/>
        <end position="52"/>
    </location>
</feature>
<dbReference type="RefSeq" id="WP_254757729.1">
    <property type="nucleotide sequence ID" value="NZ_JANCLT010000002.1"/>
</dbReference>
<feature type="transmembrane region" description="Helical" evidence="1">
    <location>
        <begin position="224"/>
        <end position="240"/>
    </location>
</feature>
<keyword evidence="1" id="KW-1133">Transmembrane helix</keyword>
<keyword evidence="3" id="KW-1185">Reference proteome</keyword>
<evidence type="ECO:0008006" key="4">
    <source>
        <dbReference type="Google" id="ProtNLM"/>
    </source>
</evidence>
<evidence type="ECO:0000313" key="2">
    <source>
        <dbReference type="EMBL" id="MCP8967815.1"/>
    </source>
</evidence>
<dbReference type="AlphaFoldDB" id="A0AA41X7M9"/>
<feature type="transmembrane region" description="Helical" evidence="1">
    <location>
        <begin position="170"/>
        <end position="188"/>
    </location>
</feature>
<evidence type="ECO:0000256" key="1">
    <source>
        <dbReference type="SAM" id="Phobius"/>
    </source>
</evidence>
<sequence length="241" mass="27288">MTFWLSLLFAVGFALIHLCSKYMRFVKDAPRSWFLSAAGGVAVSYVFMHLLPDLSHHQQDIERVLNRGIGEYVENHIYLLALLGLAMYYGLERLVKKSKKQQADKKASQGVFWLHMASFFLYNALIGYLLIREESGNGWGMFFYFLALSIHFITIDQSMRRDHRDVYDKYGRVLLAAAILIGWGTGAAMKVNSFFISVLVAFLAGSIILNVLKEELPEEKESSFGAFSIGLAGYTVLLMLM</sequence>
<keyword evidence="1" id="KW-0812">Transmembrane</keyword>
<feature type="transmembrane region" description="Helical" evidence="1">
    <location>
        <begin position="6"/>
        <end position="26"/>
    </location>
</feature>
<organism evidence="2 3">
    <name type="scientific">Ectobacillus ponti</name>
    <dbReference type="NCBI Taxonomy" id="2961894"/>
    <lineage>
        <taxon>Bacteria</taxon>
        <taxon>Bacillati</taxon>
        <taxon>Bacillota</taxon>
        <taxon>Bacilli</taxon>
        <taxon>Bacillales</taxon>
        <taxon>Bacillaceae</taxon>
        <taxon>Ectobacillus</taxon>
    </lineage>
</organism>
<protein>
    <recommendedName>
        <fullName evidence="4">ZIP Zinc transporter</fullName>
    </recommendedName>
</protein>
<keyword evidence="1" id="KW-0472">Membrane</keyword>
<reference evidence="2" key="1">
    <citation type="submission" date="2022-07" db="EMBL/GenBank/DDBJ databases">
        <authorList>
            <person name="Li W.-J."/>
            <person name="Deng Q.-Q."/>
        </authorList>
    </citation>
    <scope>NUCLEOTIDE SEQUENCE</scope>
    <source>
        <strain evidence="2">SYSU M60031</strain>
    </source>
</reference>
<accession>A0AA41X7M9</accession>
<proteinExistence type="predicted"/>
<gene>
    <name evidence="2" type="ORF">NK662_04590</name>
</gene>